<accession>A0A6J7GMY0</accession>
<dbReference type="AlphaFoldDB" id="A0A6J7GMY0"/>
<dbReference type="EMBL" id="CAFBMJ010000102">
    <property type="protein sequence ID" value="CAB4908474.1"/>
    <property type="molecule type" value="Genomic_DNA"/>
</dbReference>
<name>A0A6J7GMY0_9ZZZZ</name>
<gene>
    <name evidence="2" type="ORF">UFOPK3573_01075</name>
    <name evidence="3" type="ORF">UFOPK3879_01336</name>
</gene>
<proteinExistence type="predicted"/>
<reference evidence="2" key="1">
    <citation type="submission" date="2020-05" db="EMBL/GenBank/DDBJ databases">
        <authorList>
            <person name="Chiriac C."/>
            <person name="Salcher M."/>
            <person name="Ghai R."/>
            <person name="Kavagutti S V."/>
        </authorList>
    </citation>
    <scope>NUCLEOTIDE SEQUENCE</scope>
</reference>
<evidence type="ECO:0000313" key="2">
    <source>
        <dbReference type="EMBL" id="CAB4908474.1"/>
    </source>
</evidence>
<organism evidence="2">
    <name type="scientific">freshwater metagenome</name>
    <dbReference type="NCBI Taxonomy" id="449393"/>
    <lineage>
        <taxon>unclassified sequences</taxon>
        <taxon>metagenomes</taxon>
        <taxon>ecological metagenomes</taxon>
    </lineage>
</organism>
<evidence type="ECO:0000313" key="3">
    <source>
        <dbReference type="EMBL" id="CAB4967426.1"/>
    </source>
</evidence>
<dbReference type="EMBL" id="CAFBNR010000092">
    <property type="protein sequence ID" value="CAB4967426.1"/>
    <property type="molecule type" value="Genomic_DNA"/>
</dbReference>
<protein>
    <submittedName>
        <fullName evidence="2">Unannotated protein</fullName>
    </submittedName>
</protein>
<dbReference type="InterPro" id="IPR012437">
    <property type="entry name" value="DUF1638"/>
</dbReference>
<evidence type="ECO:0000259" key="1">
    <source>
        <dbReference type="Pfam" id="PF07796"/>
    </source>
</evidence>
<sequence>MSDDNRPLIIACGALVSELREVLNINGLSDVVEVRYLPANLHNRPEGIVPALREHLDGRGSRPTMVGYADCGTGGALDRMLESYPDVQRIPGAHCYEFFAGSELFDQLHDDQPGTFYLTDFLAKHFTALVWEGLGLDRHPQLRDTYFSNYTRVVLLSQTTDPKVVEFAQAAAVQLGLAFEHRHVGVQGLANSIPVSFLNPKKIQIEKESV</sequence>
<feature type="domain" description="DUF1638" evidence="1">
    <location>
        <begin position="37"/>
        <end position="191"/>
    </location>
</feature>
<dbReference type="Pfam" id="PF07796">
    <property type="entry name" value="DUF1638"/>
    <property type="match status" value="1"/>
</dbReference>